<dbReference type="Pfam" id="PF05597">
    <property type="entry name" value="Phasin"/>
    <property type="match status" value="1"/>
</dbReference>
<evidence type="ECO:0008006" key="3">
    <source>
        <dbReference type="Google" id="ProtNLM"/>
    </source>
</evidence>
<comment type="caution">
    <text evidence="1">The sequence shown here is derived from an EMBL/GenBank/DDBJ whole genome shotgun (WGS) entry which is preliminary data.</text>
</comment>
<dbReference type="AlphaFoldDB" id="A0A0B9G598"/>
<protein>
    <recommendedName>
        <fullName evidence="3">Phasin family protein</fullName>
    </recommendedName>
</protein>
<name>A0A0B9G598_9GAMM</name>
<dbReference type="NCBIfam" id="NF047773">
    <property type="entry name" value="phas_rel_Lepto"/>
    <property type="match status" value="1"/>
</dbReference>
<dbReference type="Proteomes" id="UP000031278">
    <property type="component" value="Unassembled WGS sequence"/>
</dbReference>
<sequence length="119" mass="13379">MSNNTVVKAAKNVVESGEGIARNIWLAGLGLYSRSLEEAQQINEKSNQMFDELVERGKEVEIQAKECIGKNTEKATEEVEAGMNDLFYRLSGVDREKLERMDEKIDKLTQAVEKLAEAE</sequence>
<reference evidence="1 2" key="1">
    <citation type="submission" date="2014-12" db="EMBL/GenBank/DDBJ databases">
        <title>Genome sequencing of Photobacterium gaetbulicola AD005a.</title>
        <authorList>
            <person name="Adrian T.G.S."/>
            <person name="Chan K.G."/>
        </authorList>
    </citation>
    <scope>NUCLEOTIDE SEQUENCE [LARGE SCALE GENOMIC DNA]</scope>
    <source>
        <strain evidence="1 2">AD005a</strain>
    </source>
</reference>
<accession>A0A0B9G598</accession>
<gene>
    <name evidence="1" type="ORF">RJ45_10585</name>
</gene>
<evidence type="ECO:0000313" key="2">
    <source>
        <dbReference type="Proteomes" id="UP000031278"/>
    </source>
</evidence>
<dbReference type="InterPro" id="IPR008769">
    <property type="entry name" value="PhaF_PhaI"/>
</dbReference>
<dbReference type="EMBL" id="JWLZ01000152">
    <property type="protein sequence ID" value="KHT63779.1"/>
    <property type="molecule type" value="Genomic_DNA"/>
</dbReference>
<evidence type="ECO:0000313" key="1">
    <source>
        <dbReference type="EMBL" id="KHT63779.1"/>
    </source>
</evidence>
<dbReference type="RefSeq" id="WP_039461284.1">
    <property type="nucleotide sequence ID" value="NZ_JWLZ01000152.1"/>
</dbReference>
<proteinExistence type="predicted"/>
<organism evidence="1 2">
    <name type="scientific">Photobacterium gaetbulicola</name>
    <dbReference type="NCBI Taxonomy" id="1295392"/>
    <lineage>
        <taxon>Bacteria</taxon>
        <taxon>Pseudomonadati</taxon>
        <taxon>Pseudomonadota</taxon>
        <taxon>Gammaproteobacteria</taxon>
        <taxon>Vibrionales</taxon>
        <taxon>Vibrionaceae</taxon>
        <taxon>Photobacterium</taxon>
    </lineage>
</organism>